<proteinExistence type="predicted"/>
<protein>
    <submittedName>
        <fullName evidence="2">Uncharacterized protein</fullName>
    </submittedName>
</protein>
<dbReference type="EMBL" id="VMNF01000012">
    <property type="protein sequence ID" value="TXB99278.1"/>
    <property type="molecule type" value="Genomic_DNA"/>
</dbReference>
<organism evidence="2 3">
    <name type="scientific">Fusarium oxysporum f. sp. cubense</name>
    <dbReference type="NCBI Taxonomy" id="61366"/>
    <lineage>
        <taxon>Eukaryota</taxon>
        <taxon>Fungi</taxon>
        <taxon>Dikarya</taxon>
        <taxon>Ascomycota</taxon>
        <taxon>Pezizomycotina</taxon>
        <taxon>Sordariomycetes</taxon>
        <taxon>Hypocreomycetidae</taxon>
        <taxon>Hypocreales</taxon>
        <taxon>Nectriaceae</taxon>
        <taxon>Fusarium</taxon>
        <taxon>Fusarium oxysporum species complex</taxon>
    </lineage>
</organism>
<evidence type="ECO:0000313" key="2">
    <source>
        <dbReference type="EMBL" id="TXB99278.1"/>
    </source>
</evidence>
<comment type="caution">
    <text evidence="2">The sequence shown here is derived from an EMBL/GenBank/DDBJ whole genome shotgun (WGS) entry which is preliminary data.</text>
</comment>
<gene>
    <name evidence="2" type="ORF">FocTR4_00012888</name>
</gene>
<sequence>MDIGSGRASRRSVRKKIRLFGKLRTELSMVFERGARTRIGGKLTGSLVFGWKRLSRGSWGFKAQNHRRVGTLSGRKSNGSDHDRLDRL</sequence>
<name>A0A5C6SMZ8_FUSOC</name>
<dbReference type="AlphaFoldDB" id="A0A5C6SMZ8"/>
<reference evidence="2 3" key="1">
    <citation type="submission" date="2019-07" db="EMBL/GenBank/DDBJ databases">
        <title>The First High-Quality Draft Genome Sequence of the Causal Agent of the Current Panama Disease Epidemic.</title>
        <authorList>
            <person name="Warmington R.J."/>
            <person name="Kay W."/>
            <person name="Jeffries A."/>
            <person name="Bebber D."/>
            <person name="Moore K."/>
            <person name="Studholme D.J."/>
        </authorList>
    </citation>
    <scope>NUCLEOTIDE SEQUENCE [LARGE SCALE GENOMIC DNA]</scope>
    <source>
        <strain evidence="2 3">TR4</strain>
    </source>
</reference>
<evidence type="ECO:0000313" key="3">
    <source>
        <dbReference type="Proteomes" id="UP000321331"/>
    </source>
</evidence>
<accession>A0A5C6SMZ8</accession>
<feature type="compositionally biased region" description="Basic and acidic residues" evidence="1">
    <location>
        <begin position="78"/>
        <end position="88"/>
    </location>
</feature>
<dbReference type="Proteomes" id="UP000321331">
    <property type="component" value="Unassembled WGS sequence"/>
</dbReference>
<evidence type="ECO:0000256" key="1">
    <source>
        <dbReference type="SAM" id="MobiDB-lite"/>
    </source>
</evidence>
<feature type="region of interest" description="Disordered" evidence="1">
    <location>
        <begin position="68"/>
        <end position="88"/>
    </location>
</feature>